<comment type="cofactor">
    <cofactor evidence="1">
        <name>Mn(2+)</name>
        <dbReference type="ChEBI" id="CHEBI:29035"/>
    </cofactor>
</comment>
<evidence type="ECO:0000256" key="14">
    <source>
        <dbReference type="ARBA" id="ARBA00023125"/>
    </source>
</evidence>
<reference evidence="25 26" key="1">
    <citation type="submission" date="2019-10" db="EMBL/GenBank/DDBJ databases">
        <title>Genome sequence of Luteimicrobium xylanilyticum HY-24.</title>
        <authorList>
            <person name="Kim D.Y."/>
            <person name="Park H.-Y."/>
        </authorList>
    </citation>
    <scope>NUCLEOTIDE SEQUENCE [LARGE SCALE GENOMIC DNA]</scope>
    <source>
        <strain evidence="25 26">HY-24</strain>
    </source>
</reference>
<dbReference type="InterPro" id="IPR052171">
    <property type="entry name" value="NHEJ_LigD"/>
</dbReference>
<dbReference type="InterPro" id="IPR012309">
    <property type="entry name" value="DNA_ligase_ATP-dep_C"/>
</dbReference>
<dbReference type="GO" id="GO:0005524">
    <property type="term" value="F:ATP binding"/>
    <property type="evidence" value="ECO:0007669"/>
    <property type="project" value="UniProtKB-KW"/>
</dbReference>
<dbReference type="CDD" id="cd04863">
    <property type="entry name" value="MtLigD_Pol_like"/>
    <property type="match status" value="1"/>
</dbReference>
<evidence type="ECO:0000256" key="5">
    <source>
        <dbReference type="ARBA" id="ARBA00022695"/>
    </source>
</evidence>
<evidence type="ECO:0000256" key="13">
    <source>
        <dbReference type="ARBA" id="ARBA00022932"/>
    </source>
</evidence>
<keyword evidence="13" id="KW-0239">DNA-directed DNA polymerase</keyword>
<dbReference type="Pfam" id="PF01068">
    <property type="entry name" value="DNA_ligase_A_M"/>
    <property type="match status" value="1"/>
</dbReference>
<dbReference type="NCBIfam" id="TIGR02779">
    <property type="entry name" value="NHEJ_ligase_lig"/>
    <property type="match status" value="1"/>
</dbReference>
<evidence type="ECO:0000256" key="18">
    <source>
        <dbReference type="ARBA" id="ARBA00023268"/>
    </source>
</evidence>
<protein>
    <recommendedName>
        <fullName evidence="2">DNA ligase (ATP)</fullName>
        <ecNumber evidence="2">6.5.1.1</ecNumber>
    </recommendedName>
    <alternativeName>
        <fullName evidence="19">NHEJ DNA polymerase</fullName>
    </alternativeName>
</protein>
<evidence type="ECO:0000256" key="20">
    <source>
        <dbReference type="ARBA" id="ARBA00034003"/>
    </source>
</evidence>
<keyword evidence="6" id="KW-0540">Nuclease</keyword>
<evidence type="ECO:0000256" key="9">
    <source>
        <dbReference type="ARBA" id="ARBA00022763"/>
    </source>
</evidence>
<evidence type="ECO:0000256" key="17">
    <source>
        <dbReference type="ARBA" id="ARBA00023211"/>
    </source>
</evidence>
<evidence type="ECO:0000256" key="7">
    <source>
        <dbReference type="ARBA" id="ARBA00022723"/>
    </source>
</evidence>
<evidence type="ECO:0000256" key="23">
    <source>
        <dbReference type="SAM" id="MobiDB-lite"/>
    </source>
</evidence>
<keyword evidence="12" id="KW-0067">ATP-binding</keyword>
<accession>A0A5P9QBA9</accession>
<feature type="domain" description="ATP-dependent DNA ligase family profile" evidence="24">
    <location>
        <begin position="677"/>
        <end position="800"/>
    </location>
</feature>
<evidence type="ECO:0000256" key="22">
    <source>
        <dbReference type="ARBA" id="ARBA00049990"/>
    </source>
</evidence>
<comment type="catalytic activity">
    <reaction evidence="20">
        <text>ATP + (deoxyribonucleotide)n-3'-hydroxyl + 5'-phospho-(deoxyribonucleotide)m = (deoxyribonucleotide)n+m + AMP + diphosphate.</text>
        <dbReference type="EC" id="6.5.1.1"/>
    </reaction>
</comment>
<dbReference type="Gene3D" id="3.30.1490.70">
    <property type="match status" value="1"/>
</dbReference>
<dbReference type="EC" id="6.5.1.1" evidence="2"/>
<evidence type="ECO:0000256" key="8">
    <source>
        <dbReference type="ARBA" id="ARBA00022741"/>
    </source>
</evidence>
<dbReference type="InterPro" id="IPR014145">
    <property type="entry name" value="LigD_pol_dom"/>
</dbReference>
<keyword evidence="3 25" id="KW-0436">Ligase</keyword>
<dbReference type="GO" id="GO:0003910">
    <property type="term" value="F:DNA ligase (ATP) activity"/>
    <property type="evidence" value="ECO:0007669"/>
    <property type="project" value="UniProtKB-EC"/>
</dbReference>
<keyword evidence="5" id="KW-0548">Nucleotidyltransferase</keyword>
<feature type="region of interest" description="Disordered" evidence="23">
    <location>
        <begin position="487"/>
        <end position="560"/>
    </location>
</feature>
<dbReference type="RefSeq" id="WP_153022317.1">
    <property type="nucleotide sequence ID" value="NZ_BAABIH010000017.1"/>
</dbReference>
<evidence type="ECO:0000313" key="25">
    <source>
        <dbReference type="EMBL" id="QFU98741.1"/>
    </source>
</evidence>
<dbReference type="NCBIfam" id="TIGR02778">
    <property type="entry name" value="ligD_pol"/>
    <property type="match status" value="1"/>
</dbReference>
<dbReference type="Pfam" id="PF04679">
    <property type="entry name" value="DNA_ligase_A_C"/>
    <property type="match status" value="1"/>
</dbReference>
<dbReference type="InterPro" id="IPR012310">
    <property type="entry name" value="DNA_ligase_ATP-dep_cent"/>
</dbReference>
<dbReference type="NCBIfam" id="TIGR02777">
    <property type="entry name" value="LigD_PE_dom"/>
    <property type="match status" value="1"/>
</dbReference>
<feature type="compositionally biased region" description="Low complexity" evidence="23">
    <location>
        <begin position="517"/>
        <end position="540"/>
    </location>
</feature>
<keyword evidence="14" id="KW-0238">DNA-binding</keyword>
<keyword evidence="8" id="KW-0547">Nucleotide-binding</keyword>
<dbReference type="KEGG" id="lxl:KDY119_02260"/>
<feature type="region of interest" description="Disordered" evidence="23">
    <location>
        <begin position="288"/>
        <end position="356"/>
    </location>
</feature>
<evidence type="ECO:0000259" key="24">
    <source>
        <dbReference type="PROSITE" id="PS50160"/>
    </source>
</evidence>
<comment type="similarity">
    <text evidence="21">In the C-terminal section; belongs to the ATP-dependent DNA ligase family.</text>
</comment>
<evidence type="ECO:0000256" key="6">
    <source>
        <dbReference type="ARBA" id="ARBA00022722"/>
    </source>
</evidence>
<dbReference type="Pfam" id="PF21686">
    <property type="entry name" value="LigD_Prim-Pol"/>
    <property type="match status" value="1"/>
</dbReference>
<gene>
    <name evidence="25" type="primary">ligD</name>
    <name evidence="25" type="ORF">KDY119_02260</name>
</gene>
<evidence type="ECO:0000256" key="10">
    <source>
        <dbReference type="ARBA" id="ARBA00022801"/>
    </source>
</evidence>
<dbReference type="GO" id="GO:0003887">
    <property type="term" value="F:DNA-directed DNA polymerase activity"/>
    <property type="evidence" value="ECO:0007669"/>
    <property type="project" value="UniProtKB-KW"/>
</dbReference>
<evidence type="ECO:0000313" key="26">
    <source>
        <dbReference type="Proteomes" id="UP000326702"/>
    </source>
</evidence>
<evidence type="ECO:0000256" key="11">
    <source>
        <dbReference type="ARBA" id="ARBA00022839"/>
    </source>
</evidence>
<dbReference type="Gene3D" id="3.30.470.30">
    <property type="entry name" value="DNA ligase/mRNA capping enzyme"/>
    <property type="match status" value="1"/>
</dbReference>
<feature type="compositionally biased region" description="Low complexity" evidence="23">
    <location>
        <begin position="550"/>
        <end position="560"/>
    </location>
</feature>
<evidence type="ECO:0000256" key="21">
    <source>
        <dbReference type="ARBA" id="ARBA00049981"/>
    </source>
</evidence>
<keyword evidence="17" id="KW-0464">Manganese</keyword>
<comment type="similarity">
    <text evidence="22">In the N-terminal section; belongs to the LigD polymerase family.</text>
</comment>
<keyword evidence="15" id="KW-0233">DNA recombination</keyword>
<evidence type="ECO:0000256" key="19">
    <source>
        <dbReference type="ARBA" id="ARBA00029943"/>
    </source>
</evidence>
<dbReference type="Proteomes" id="UP000326702">
    <property type="component" value="Chromosome"/>
</dbReference>
<dbReference type="CDD" id="cd07971">
    <property type="entry name" value="OBF_DNA_ligase_LigD"/>
    <property type="match status" value="1"/>
</dbReference>
<keyword evidence="10" id="KW-0378">Hydrolase</keyword>
<dbReference type="InterPro" id="IPR033649">
    <property type="entry name" value="MtLigD_Pol-like"/>
</dbReference>
<dbReference type="GO" id="GO:0046872">
    <property type="term" value="F:metal ion binding"/>
    <property type="evidence" value="ECO:0007669"/>
    <property type="project" value="UniProtKB-KW"/>
</dbReference>
<evidence type="ECO:0000256" key="3">
    <source>
        <dbReference type="ARBA" id="ARBA00022598"/>
    </source>
</evidence>
<keyword evidence="26" id="KW-1185">Reference proteome</keyword>
<keyword evidence="4" id="KW-0808">Transferase</keyword>
<dbReference type="GO" id="GO:0006281">
    <property type="term" value="P:DNA repair"/>
    <property type="evidence" value="ECO:0007669"/>
    <property type="project" value="UniProtKB-KW"/>
</dbReference>
<dbReference type="NCBIfam" id="NF007210">
    <property type="entry name" value="PRK09632.1"/>
    <property type="match status" value="1"/>
</dbReference>
<dbReference type="GO" id="GO:0004527">
    <property type="term" value="F:exonuclease activity"/>
    <property type="evidence" value="ECO:0007669"/>
    <property type="project" value="UniProtKB-KW"/>
</dbReference>
<dbReference type="SUPFAM" id="SSF56091">
    <property type="entry name" value="DNA ligase/mRNA capping enzyme, catalytic domain"/>
    <property type="match status" value="1"/>
</dbReference>
<dbReference type="Gene3D" id="2.40.50.140">
    <property type="entry name" value="Nucleic acid-binding proteins"/>
    <property type="match status" value="1"/>
</dbReference>
<evidence type="ECO:0000256" key="15">
    <source>
        <dbReference type="ARBA" id="ARBA00023172"/>
    </source>
</evidence>
<keyword evidence="9" id="KW-0227">DNA damage</keyword>
<dbReference type="Pfam" id="PF13298">
    <property type="entry name" value="LigD_N"/>
    <property type="match status" value="1"/>
</dbReference>
<keyword evidence="11" id="KW-0269">Exonuclease</keyword>
<name>A0A5P9QBA9_9MICO</name>
<organism evidence="25 26">
    <name type="scientific">Luteimicrobium xylanilyticum</name>
    <dbReference type="NCBI Taxonomy" id="1133546"/>
    <lineage>
        <taxon>Bacteria</taxon>
        <taxon>Bacillati</taxon>
        <taxon>Actinomycetota</taxon>
        <taxon>Actinomycetes</taxon>
        <taxon>Micrococcales</taxon>
        <taxon>Luteimicrobium</taxon>
    </lineage>
</organism>
<dbReference type="PANTHER" id="PTHR42705">
    <property type="entry name" value="BIFUNCTIONAL NON-HOMOLOGOUS END JOINING PROTEIN LIGD"/>
    <property type="match status" value="1"/>
</dbReference>
<dbReference type="GO" id="GO:0003677">
    <property type="term" value="F:DNA binding"/>
    <property type="evidence" value="ECO:0007669"/>
    <property type="project" value="UniProtKB-KW"/>
</dbReference>
<keyword evidence="7" id="KW-0479">Metal-binding</keyword>
<keyword evidence="18" id="KW-0511">Multifunctional enzyme</keyword>
<evidence type="ECO:0000256" key="2">
    <source>
        <dbReference type="ARBA" id="ARBA00012727"/>
    </source>
</evidence>
<sequence length="890" mass="96751">MLTAPGEQTQVVTVDGHDVRLTNLDKVLYPATGTTKRDVIEYYAAVAATMLPHVKDRPVTRKRWPNGVDEQPFFQKDLGAGTPDWVQRRTIEHKHSTNTYPLANDAATLVWLAQIASLEVHVPQWAFGPRGGAHHPDRLVLDLDPGEGAGLPECVEVAHLAKEILDEMGLDTVPVTSGSKGIHLYAALDERQTSAQVTDVAHELARALEADHPGLVVSDMKKALRGGKVLVDWSQNNGNKTTVAPYSLRGRSHPWVAAPRTWRELARSGAADLRQLDHTEVLARIKRRRDPMTTLTPGRVDAAALPDTGDTDDDGDRGDQPSARDSLTTYRAKRDPARTPEPVPAEAPTPRDDGNSFVIQEHHASRLHWDFRLERDGVLVSWALPKGEPTDPGTNHLAVQTEDHPLEYGTFAGTIAKGEYGGGTVTIWDSGTYELEKWRDDEVIVVLHGTKHGDRRLALIRTKAAKGEGAHGAPKSQWLIHRTKSQDGVELGSGDGPAGSGPAAAGADVRAVHHPAARSSRPPASPATTARTSPPSTASAVRSPSGDDGAGPAWSSGSRARGRAYSAMLATLGKRADVVGGGADEDEWAFEMKWDGIRTIARVEQEDGLGRARVSMTSRNGKDQGPGYPDVVEGLGRAVAGEAVVDGEIVALDAQGRPSFGLLQRRMNLADPREIEAAARQVPAQLFLFDVLEQDGEPLVDLPYRERRERLEALVTENDVVKVPPAFDGDFDHAWKTSGRLGLEGVVAKRTDSTYGQGRRSRAWIKLKHARTQEVVVGGWRPGNGNRSGLVGSLLVGVPDGDGDLRYVGRVGTGFSDAALRDATERLARLARKTTPLTDVPRADTRDAHWVSPKLVGEVEFAEWTGDERLRQPRWRGWRPDKDPADVRRE</sequence>
<proteinExistence type="inferred from homology"/>
<dbReference type="GO" id="GO:0006310">
    <property type="term" value="P:DNA recombination"/>
    <property type="evidence" value="ECO:0007669"/>
    <property type="project" value="UniProtKB-KW"/>
</dbReference>
<evidence type="ECO:0000256" key="1">
    <source>
        <dbReference type="ARBA" id="ARBA00001936"/>
    </source>
</evidence>
<dbReference type="InterPro" id="IPR012340">
    <property type="entry name" value="NA-bd_OB-fold"/>
</dbReference>
<dbReference type="OrthoDB" id="9802472at2"/>
<evidence type="ECO:0000256" key="4">
    <source>
        <dbReference type="ARBA" id="ARBA00022679"/>
    </source>
</evidence>
<dbReference type="CDD" id="cd07906">
    <property type="entry name" value="Adenylation_DNA_ligase_LigD_LigC"/>
    <property type="match status" value="1"/>
</dbReference>
<dbReference type="SUPFAM" id="SSF50249">
    <property type="entry name" value="Nucleic acid-binding proteins"/>
    <property type="match status" value="1"/>
</dbReference>
<dbReference type="EMBL" id="CP045529">
    <property type="protein sequence ID" value="QFU98741.1"/>
    <property type="molecule type" value="Genomic_DNA"/>
</dbReference>
<dbReference type="InterPro" id="IPR014146">
    <property type="entry name" value="LigD_ligase_dom"/>
</dbReference>
<dbReference type="PANTHER" id="PTHR42705:SF2">
    <property type="entry name" value="BIFUNCTIONAL NON-HOMOLOGOUS END JOINING PROTEIN LIGD"/>
    <property type="match status" value="1"/>
</dbReference>
<dbReference type="PROSITE" id="PS50160">
    <property type="entry name" value="DNA_LIGASE_A3"/>
    <property type="match status" value="1"/>
</dbReference>
<keyword evidence="16" id="KW-0234">DNA repair</keyword>
<dbReference type="Gene3D" id="3.90.920.10">
    <property type="entry name" value="DNA primase, PRIM domain"/>
    <property type="match status" value="1"/>
</dbReference>
<dbReference type="InterPro" id="IPR014144">
    <property type="entry name" value="LigD_PE_domain"/>
</dbReference>
<evidence type="ECO:0000256" key="12">
    <source>
        <dbReference type="ARBA" id="ARBA00022840"/>
    </source>
</evidence>
<evidence type="ECO:0000256" key="16">
    <source>
        <dbReference type="ARBA" id="ARBA00023204"/>
    </source>
</evidence>
<dbReference type="AlphaFoldDB" id="A0A5P9QBA9"/>